<dbReference type="CDD" id="cd06580">
    <property type="entry name" value="TM_PBP1_transp_TpRbsC_like"/>
    <property type="match status" value="1"/>
</dbReference>
<feature type="transmembrane region" description="Helical" evidence="6">
    <location>
        <begin position="215"/>
        <end position="233"/>
    </location>
</feature>
<reference evidence="8" key="1">
    <citation type="journal article" date="2019" name="Int. J. Syst. Evol. Microbiol.">
        <title>The Global Catalogue of Microorganisms (GCM) 10K type strain sequencing project: providing services to taxonomists for standard genome sequencing and annotation.</title>
        <authorList>
            <consortium name="The Broad Institute Genomics Platform"/>
            <consortium name="The Broad Institute Genome Sequencing Center for Infectious Disease"/>
            <person name="Wu L."/>
            <person name="Ma J."/>
        </authorList>
    </citation>
    <scope>NUCLEOTIDE SEQUENCE [LARGE SCALE GENOMIC DNA]</scope>
    <source>
        <strain evidence="8">JCM 14902</strain>
    </source>
</reference>
<keyword evidence="4 6" id="KW-1133">Transmembrane helix</keyword>
<dbReference type="InterPro" id="IPR001851">
    <property type="entry name" value="ABC_transp_permease"/>
</dbReference>
<protein>
    <submittedName>
        <fullName evidence="7">ABC transporter permease</fullName>
    </submittedName>
</protein>
<evidence type="ECO:0000256" key="2">
    <source>
        <dbReference type="ARBA" id="ARBA00022475"/>
    </source>
</evidence>
<sequence length="432" mass="44905">MSVPTVSTAGLMPAGGAEPGDVAVIRSWKAPIGLAIFAALYGLLLLLAPRGGDTAFRLSTEADAIQLPELVVPVALTTWVCFVLLVLLAAASAYFVRSSARTPLWIIIVYLIVLVLGFLTWAASGATIPVVGLLAGTIALAVPLIYGALGGVIGERAGVVNIAIEGQLLAGAFSAAVVASITRQPLLGLIAAAVAGVLVAFVLAAFAIKYVVDQVIVGVVLNVLVIGLTSFLYSQVLQPNAALLNTPPRFDRIPIPLLSEIPVIGPVLFRQTIVVYLMYVAVALVYFGMFHTRWGLRLRAVGEHPQAADTVGIKVNATRFWNVLLAGAIAGIGGTVFTIGAAIPFNKEMTGGVGFIALAAVIFGQWDPIKATLAALLFGFASSLQNTLNIIGSPVPSEFMLMLPYLVTIFVVAGVVGKSRAPAADGKPYVKG</sequence>
<feature type="transmembrane region" description="Helical" evidence="6">
    <location>
        <begin position="187"/>
        <end position="208"/>
    </location>
</feature>
<feature type="transmembrane region" description="Helical" evidence="6">
    <location>
        <begin position="268"/>
        <end position="289"/>
    </location>
</feature>
<keyword evidence="8" id="KW-1185">Reference proteome</keyword>
<evidence type="ECO:0000256" key="1">
    <source>
        <dbReference type="ARBA" id="ARBA00004651"/>
    </source>
</evidence>
<feature type="transmembrane region" description="Helical" evidence="6">
    <location>
        <begin position="70"/>
        <end position="96"/>
    </location>
</feature>
<dbReference type="PANTHER" id="PTHR43370">
    <property type="entry name" value="SUGAR ABC TRANSPORTER INTEGRAL MEMBRANE PROTEIN-RELATED"/>
    <property type="match status" value="1"/>
</dbReference>
<keyword evidence="3 6" id="KW-0812">Transmembrane</keyword>
<feature type="transmembrane region" description="Helical" evidence="6">
    <location>
        <begin position="323"/>
        <end position="343"/>
    </location>
</feature>
<evidence type="ECO:0000313" key="7">
    <source>
        <dbReference type="EMBL" id="GAA1984520.1"/>
    </source>
</evidence>
<dbReference type="Proteomes" id="UP001500326">
    <property type="component" value="Unassembled WGS sequence"/>
</dbReference>
<name>A0ABP5DQ98_9MICO</name>
<feature type="transmembrane region" description="Helical" evidence="6">
    <location>
        <begin position="130"/>
        <end position="152"/>
    </location>
</feature>
<feature type="transmembrane region" description="Helical" evidence="6">
    <location>
        <begin position="373"/>
        <end position="393"/>
    </location>
</feature>
<feature type="transmembrane region" description="Helical" evidence="6">
    <location>
        <begin position="399"/>
        <end position="417"/>
    </location>
</feature>
<keyword evidence="5 6" id="KW-0472">Membrane</keyword>
<organism evidence="7 8">
    <name type="scientific">Microbacterium pumilum</name>
    <dbReference type="NCBI Taxonomy" id="344165"/>
    <lineage>
        <taxon>Bacteria</taxon>
        <taxon>Bacillati</taxon>
        <taxon>Actinomycetota</taxon>
        <taxon>Actinomycetes</taxon>
        <taxon>Micrococcales</taxon>
        <taxon>Microbacteriaceae</taxon>
        <taxon>Microbacterium</taxon>
    </lineage>
</organism>
<gene>
    <name evidence="7" type="ORF">GCM10009777_18060</name>
</gene>
<proteinExistence type="predicted"/>
<evidence type="ECO:0000256" key="6">
    <source>
        <dbReference type="SAM" id="Phobius"/>
    </source>
</evidence>
<keyword evidence="2" id="KW-1003">Cell membrane</keyword>
<dbReference type="PANTHER" id="PTHR43370:SF1">
    <property type="entry name" value="GUANOSINE ABC TRANSPORTER PERMEASE PROTEIN NUPQ"/>
    <property type="match status" value="1"/>
</dbReference>
<evidence type="ECO:0000256" key="5">
    <source>
        <dbReference type="ARBA" id="ARBA00023136"/>
    </source>
</evidence>
<dbReference type="EMBL" id="BAAAOH010000001">
    <property type="protein sequence ID" value="GAA1984520.1"/>
    <property type="molecule type" value="Genomic_DNA"/>
</dbReference>
<feature type="transmembrane region" description="Helical" evidence="6">
    <location>
        <begin position="103"/>
        <end position="124"/>
    </location>
</feature>
<evidence type="ECO:0000256" key="3">
    <source>
        <dbReference type="ARBA" id="ARBA00022692"/>
    </source>
</evidence>
<feature type="transmembrane region" description="Helical" evidence="6">
    <location>
        <begin position="32"/>
        <end position="50"/>
    </location>
</feature>
<evidence type="ECO:0000313" key="8">
    <source>
        <dbReference type="Proteomes" id="UP001500326"/>
    </source>
</evidence>
<comment type="caution">
    <text evidence="7">The sequence shown here is derived from an EMBL/GenBank/DDBJ whole genome shotgun (WGS) entry which is preliminary data.</text>
</comment>
<evidence type="ECO:0000256" key="4">
    <source>
        <dbReference type="ARBA" id="ARBA00022989"/>
    </source>
</evidence>
<feature type="transmembrane region" description="Helical" evidence="6">
    <location>
        <begin position="349"/>
        <end position="366"/>
    </location>
</feature>
<accession>A0ABP5DQ98</accession>
<feature type="transmembrane region" description="Helical" evidence="6">
    <location>
        <begin position="159"/>
        <end position="181"/>
    </location>
</feature>
<dbReference type="Pfam" id="PF02653">
    <property type="entry name" value="BPD_transp_2"/>
    <property type="match status" value="1"/>
</dbReference>
<comment type="subcellular location">
    <subcellularLocation>
        <location evidence="1">Cell membrane</location>
        <topology evidence="1">Multi-pass membrane protein</topology>
    </subcellularLocation>
</comment>